<feature type="domain" description="Motilin/ghrelin" evidence="11">
    <location>
        <begin position="69"/>
        <end position="95"/>
    </location>
</feature>
<keyword evidence="7" id="KW-0372">Hormone</keyword>
<dbReference type="CTD" id="4295"/>
<feature type="region of interest" description="Disordered" evidence="8">
    <location>
        <begin position="83"/>
        <end position="104"/>
    </location>
</feature>
<dbReference type="GO" id="GO:0031788">
    <property type="term" value="F:motilin receptor binding"/>
    <property type="evidence" value="ECO:0000318"/>
    <property type="project" value="GO_Central"/>
</dbReference>
<evidence type="ECO:0000259" key="11">
    <source>
        <dbReference type="Pfam" id="PF04644"/>
    </source>
</evidence>
<dbReference type="VGNC" id="VGNC:74884">
    <property type="gene designation" value="MLN"/>
</dbReference>
<reference evidence="12" key="2">
    <citation type="submission" date="2019-01" db="EMBL/GenBank/DDBJ databases">
        <authorList>
            <person name="Graves T."/>
            <person name="Eichler E.E."/>
            <person name="Wilson R.K."/>
        </authorList>
    </citation>
    <scope>NUCLEOTIDE SEQUENCE [LARGE SCALE GENOMIC DNA]</scope>
    <source>
        <strain evidence="12">17573</strain>
    </source>
</reference>
<evidence type="ECO:0000256" key="1">
    <source>
        <dbReference type="ARBA" id="ARBA00002044"/>
    </source>
</evidence>
<dbReference type="OrthoDB" id="9937685at2759"/>
<dbReference type="InParanoid" id="A0A5F7ZBN9"/>
<keyword evidence="9" id="KW-0472">Membrane</keyword>
<name>A0A5F7ZBN9_MACMU</name>
<feature type="domain" description="Motilin/ghrelin-associated peptide" evidence="10">
    <location>
        <begin position="104"/>
        <end position="151"/>
    </location>
</feature>
<keyword evidence="9" id="KW-1133">Transmembrane helix</keyword>
<dbReference type="SMR" id="A0A5F7ZBN9"/>
<gene>
    <name evidence="12 14" type="primary">MLN</name>
</gene>
<reference evidence="12" key="4">
    <citation type="submission" date="2025-09" db="UniProtKB">
        <authorList>
            <consortium name="Ensembl"/>
        </authorList>
    </citation>
    <scope>IDENTIFICATION</scope>
    <source>
        <strain evidence="12">17573</strain>
    </source>
</reference>
<accession>A0A5F7ZBN9</accession>
<keyword evidence="6" id="KW-0165">Cleavage on pair of basic residues</keyword>
<dbReference type="OMA" id="EMLPQHG"/>
<protein>
    <recommendedName>
        <fullName evidence="4">Promotilin</fullName>
    </recommendedName>
</protein>
<evidence type="ECO:0000256" key="3">
    <source>
        <dbReference type="ARBA" id="ARBA00006473"/>
    </source>
</evidence>
<dbReference type="InterPro" id="IPR015662">
    <property type="entry name" value="Promotilin"/>
</dbReference>
<dbReference type="Bgee" id="ENSMMUG00000021738">
    <property type="expression patterns" value="Expressed in colon and 7 other cell types or tissues"/>
</dbReference>
<dbReference type="AlphaFoldDB" id="A0A5F7ZBN9"/>
<dbReference type="PANTHER" id="PTHR14156">
    <property type="entry name" value="MOTILIN"/>
    <property type="match status" value="1"/>
</dbReference>
<feature type="transmembrane region" description="Helical" evidence="9">
    <location>
        <begin position="48"/>
        <end position="75"/>
    </location>
</feature>
<dbReference type="VEuPathDB" id="HostDB:ENSMMUG00000021738"/>
<evidence type="ECO:0000313" key="14">
    <source>
        <dbReference type="VGNC" id="VGNC:74884"/>
    </source>
</evidence>
<comment type="subcellular location">
    <subcellularLocation>
        <location evidence="2">Secreted</location>
    </subcellularLocation>
</comment>
<evidence type="ECO:0000256" key="7">
    <source>
        <dbReference type="ARBA" id="ARBA00022702"/>
    </source>
</evidence>
<keyword evidence="5" id="KW-0964">Secreted</keyword>
<dbReference type="PANTHER" id="PTHR14156:SF0">
    <property type="entry name" value="PROMOTILIN"/>
    <property type="match status" value="1"/>
</dbReference>
<evidence type="ECO:0000256" key="5">
    <source>
        <dbReference type="ARBA" id="ARBA00022525"/>
    </source>
</evidence>
<dbReference type="GO" id="GO:0005179">
    <property type="term" value="F:hormone activity"/>
    <property type="evidence" value="ECO:0007669"/>
    <property type="project" value="UniProtKB-KW"/>
</dbReference>
<sequence>MGSKGSSQGWEVYKNPSDQSDTRRQAERDSSRPTQTTRTLSKMVSRKAVAALLVVHAAAMLASWTEAFVPIFTYGELQRMQEKERSKGQKKSLSVWQRSGEEGPVDPAELIEEEGNEMIKLTAPLEIGMRMNSRQLEKYRAALEGLLSEMLPQHGMGRAGISAAWPASAHPGVNTPEAGFQGGNLFGGFALENVELSSPWAIL</sequence>
<dbReference type="InterPro" id="IPR006738">
    <property type="entry name" value="Motilin_ghrelin"/>
</dbReference>
<keyword evidence="9" id="KW-0812">Transmembrane</keyword>
<dbReference type="GeneID" id="574099"/>
<keyword evidence="13" id="KW-1185">Reference proteome</keyword>
<dbReference type="Pfam" id="PF04644">
    <property type="entry name" value="Motilin_ghrelin"/>
    <property type="match status" value="1"/>
</dbReference>
<comment type="similarity">
    <text evidence="3">Belongs to the motilin family.</text>
</comment>
<evidence type="ECO:0000313" key="13">
    <source>
        <dbReference type="Proteomes" id="UP000006718"/>
    </source>
</evidence>
<dbReference type="GeneTree" id="ENSGT00390000000489"/>
<feature type="compositionally biased region" description="Polar residues" evidence="8">
    <location>
        <begin position="32"/>
        <end position="41"/>
    </location>
</feature>
<reference evidence="12" key="3">
    <citation type="submission" date="2025-08" db="UniProtKB">
        <authorList>
            <consortium name="Ensembl"/>
        </authorList>
    </citation>
    <scope>IDENTIFICATION</scope>
    <source>
        <strain evidence="12">17573</strain>
    </source>
</reference>
<dbReference type="Pfam" id="PF04643">
    <property type="entry name" value="Motilin_assoc"/>
    <property type="match status" value="1"/>
</dbReference>
<organism evidence="12 13">
    <name type="scientific">Macaca mulatta</name>
    <name type="common">Rhesus macaque</name>
    <dbReference type="NCBI Taxonomy" id="9544"/>
    <lineage>
        <taxon>Eukaryota</taxon>
        <taxon>Metazoa</taxon>
        <taxon>Chordata</taxon>
        <taxon>Craniata</taxon>
        <taxon>Vertebrata</taxon>
        <taxon>Euteleostomi</taxon>
        <taxon>Mammalia</taxon>
        <taxon>Eutheria</taxon>
        <taxon>Euarchontoglires</taxon>
        <taxon>Primates</taxon>
        <taxon>Haplorrhini</taxon>
        <taxon>Catarrhini</taxon>
        <taxon>Cercopithecidae</taxon>
        <taxon>Cercopithecinae</taxon>
        <taxon>Macaca</taxon>
    </lineage>
</organism>
<evidence type="ECO:0000256" key="2">
    <source>
        <dbReference type="ARBA" id="ARBA00004613"/>
    </source>
</evidence>
<comment type="function">
    <text evidence="1">Plays an important role in the regulation of interdigestive gastrointestinal motility and indirectly causes rhythmic contraction of duodenal and colonic smooth muscle.</text>
</comment>
<evidence type="ECO:0000256" key="6">
    <source>
        <dbReference type="ARBA" id="ARBA00022685"/>
    </source>
</evidence>
<dbReference type="ExpressionAtlas" id="A0A5F7ZBN9">
    <property type="expression patterns" value="baseline"/>
</dbReference>
<evidence type="ECO:0000256" key="9">
    <source>
        <dbReference type="SAM" id="Phobius"/>
    </source>
</evidence>
<dbReference type="InterPro" id="IPR006737">
    <property type="entry name" value="Motilin_assoc"/>
</dbReference>
<evidence type="ECO:0000256" key="4">
    <source>
        <dbReference type="ARBA" id="ARBA00013909"/>
    </source>
</evidence>
<reference evidence="13" key="1">
    <citation type="journal article" date="2007" name="Science">
        <title>Evolutionary and biomedical insights from the rhesus macaque genome.</title>
        <authorList>
            <person name="Gibbs R.A."/>
            <person name="Rogers J."/>
            <person name="Katze M.G."/>
            <person name="Bumgarner R."/>
            <person name="Weinstock G.M."/>
            <person name="Mardis E.R."/>
            <person name="Remington K.A."/>
            <person name="Strausberg R.L."/>
            <person name="Venter J.C."/>
            <person name="Wilson R.K."/>
            <person name="Batzer M.A."/>
            <person name="Bustamante C.D."/>
            <person name="Eichler E.E."/>
            <person name="Hahn M.W."/>
            <person name="Hardison R.C."/>
            <person name="Makova K.D."/>
            <person name="Miller W."/>
            <person name="Milosavljevic A."/>
            <person name="Palermo R.E."/>
            <person name="Siepel A."/>
            <person name="Sikela J.M."/>
            <person name="Attaway T."/>
            <person name="Bell S."/>
            <person name="Bernard K.E."/>
            <person name="Buhay C.J."/>
            <person name="Chandrabose M.N."/>
            <person name="Dao M."/>
            <person name="Davis C."/>
            <person name="Delehaunty K.D."/>
            <person name="Ding Y."/>
            <person name="Dinh H.H."/>
            <person name="Dugan-Rocha S."/>
            <person name="Fulton L.A."/>
            <person name="Gabisi R.A."/>
            <person name="Garner T.T."/>
            <person name="Godfrey J."/>
            <person name="Hawes A.C."/>
            <person name="Hernandez J."/>
            <person name="Hines S."/>
            <person name="Holder M."/>
            <person name="Hume J."/>
            <person name="Jhangiani S.N."/>
            <person name="Joshi V."/>
            <person name="Khan Z.M."/>
            <person name="Kirkness E.F."/>
            <person name="Cree A."/>
            <person name="Fowler R.G."/>
            <person name="Lee S."/>
            <person name="Lewis L.R."/>
            <person name="Li Z."/>
            <person name="Liu Y.-S."/>
            <person name="Moore S.M."/>
            <person name="Muzny D."/>
            <person name="Nazareth L.V."/>
            <person name="Ngo D.N."/>
            <person name="Okwuonu G.O."/>
            <person name="Pai G."/>
            <person name="Parker D."/>
            <person name="Paul H.A."/>
            <person name="Pfannkoch C."/>
            <person name="Pohl C.S."/>
            <person name="Rogers Y.-H.C."/>
            <person name="Ruiz S.J."/>
            <person name="Sabo A."/>
            <person name="Santibanez J."/>
            <person name="Schneider B.W."/>
            <person name="Smith S.M."/>
            <person name="Sodergren E."/>
            <person name="Svatek A.F."/>
            <person name="Utterback T.R."/>
            <person name="Vattathil S."/>
            <person name="Warren W."/>
            <person name="White C.S."/>
            <person name="Chinwalla A.T."/>
            <person name="Feng Y."/>
            <person name="Halpern A.L."/>
            <person name="Hillier L.W."/>
            <person name="Huang X."/>
            <person name="Minx P."/>
            <person name="Nelson J.O."/>
            <person name="Pepin K.H."/>
            <person name="Qin X."/>
            <person name="Sutton G.G."/>
            <person name="Venter E."/>
            <person name="Walenz B.P."/>
            <person name="Wallis J.W."/>
            <person name="Worley K.C."/>
            <person name="Yang S.-P."/>
            <person name="Jones S.M."/>
            <person name="Marra M.A."/>
            <person name="Rocchi M."/>
            <person name="Schein J.E."/>
            <person name="Baertsch R."/>
            <person name="Clarke L."/>
            <person name="Csuros M."/>
            <person name="Glasscock J."/>
            <person name="Harris R.A."/>
            <person name="Havlak P."/>
            <person name="Jackson A.R."/>
            <person name="Jiang H."/>
            <person name="Liu Y."/>
            <person name="Messina D.N."/>
            <person name="Shen Y."/>
            <person name="Song H.X.-Z."/>
            <person name="Wylie T."/>
            <person name="Zhang L."/>
            <person name="Birney E."/>
            <person name="Han K."/>
            <person name="Konkel M.K."/>
            <person name="Lee J."/>
            <person name="Smit A.F.A."/>
            <person name="Ullmer B."/>
            <person name="Wang H."/>
            <person name="Xing J."/>
            <person name="Burhans R."/>
            <person name="Cheng Z."/>
            <person name="Karro J.E."/>
            <person name="Ma J."/>
            <person name="Raney B."/>
            <person name="She X."/>
            <person name="Cox M.J."/>
            <person name="Demuth J.P."/>
            <person name="Dumas L.J."/>
            <person name="Han S.-G."/>
            <person name="Hopkins J."/>
            <person name="Karimpour-Fard A."/>
            <person name="Kim Y.H."/>
            <person name="Pollack J.R."/>
            <person name="Vinar T."/>
            <person name="Addo-Quaye C."/>
            <person name="Degenhardt J."/>
            <person name="Denby A."/>
            <person name="Hubisz M.J."/>
            <person name="Indap A."/>
            <person name="Kosiol C."/>
            <person name="Lahn B.T."/>
            <person name="Lawson H.A."/>
            <person name="Marklein A."/>
            <person name="Nielsen R."/>
            <person name="Vallender E.J."/>
            <person name="Clark A.G."/>
            <person name="Ferguson B."/>
            <person name="Hernandez R.D."/>
            <person name="Hirani K."/>
            <person name="Kehrer-Sawatzki H."/>
            <person name="Kolb J."/>
            <person name="Patil S."/>
            <person name="Pu L.-L."/>
            <person name="Ren Y."/>
            <person name="Smith D.G."/>
            <person name="Wheeler D.A."/>
            <person name="Schenck I."/>
            <person name="Ball E.V."/>
            <person name="Chen R."/>
            <person name="Cooper D.N."/>
            <person name="Giardine B."/>
            <person name="Hsu F."/>
            <person name="Kent W.J."/>
            <person name="Lesk A."/>
            <person name="Nelson D.L."/>
            <person name="O'brien W.E."/>
            <person name="Pruefer K."/>
            <person name="Stenson P.D."/>
            <person name="Wallace J.C."/>
            <person name="Ke H."/>
            <person name="Liu X.-M."/>
            <person name="Wang P."/>
            <person name="Xiang A.P."/>
            <person name="Yang F."/>
            <person name="Barber G.P."/>
            <person name="Haussler D."/>
            <person name="Karolchik D."/>
            <person name="Kern A.D."/>
            <person name="Kuhn R.M."/>
            <person name="Smith K.E."/>
            <person name="Zwieg A.S."/>
        </authorList>
    </citation>
    <scope>NUCLEOTIDE SEQUENCE [LARGE SCALE GENOMIC DNA]</scope>
    <source>
        <strain evidence="13">17573</strain>
    </source>
</reference>
<feature type="region of interest" description="Disordered" evidence="8">
    <location>
        <begin position="1"/>
        <end position="41"/>
    </location>
</feature>
<dbReference type="Proteomes" id="UP000006718">
    <property type="component" value="Chromosome 4"/>
</dbReference>
<evidence type="ECO:0000256" key="8">
    <source>
        <dbReference type="SAM" id="MobiDB-lite"/>
    </source>
</evidence>
<dbReference type="GO" id="GO:0005576">
    <property type="term" value="C:extracellular region"/>
    <property type="evidence" value="ECO:0007669"/>
    <property type="project" value="UniProtKB-SubCell"/>
</dbReference>
<feature type="compositionally biased region" description="Basic and acidic residues" evidence="8">
    <location>
        <begin position="20"/>
        <end position="31"/>
    </location>
</feature>
<proteinExistence type="inferred from homology"/>
<dbReference type="RefSeq" id="XP_028702441.1">
    <property type="nucleotide sequence ID" value="XM_028846608.1"/>
</dbReference>
<evidence type="ECO:0000259" key="10">
    <source>
        <dbReference type="Pfam" id="PF04643"/>
    </source>
</evidence>
<evidence type="ECO:0000313" key="12">
    <source>
        <dbReference type="Ensembl" id="ENSMMUP00000062999.1"/>
    </source>
</evidence>
<dbReference type="Ensembl" id="ENSMMUT00000085699.1">
    <property type="protein sequence ID" value="ENSMMUP00000062999.1"/>
    <property type="gene ID" value="ENSMMUG00000021738.4"/>
</dbReference>